<dbReference type="EMBL" id="HBUF01413149">
    <property type="protein sequence ID" value="CAG6739411.1"/>
    <property type="molecule type" value="Transcribed_RNA"/>
</dbReference>
<reference evidence="2" key="1">
    <citation type="submission" date="2021-05" db="EMBL/GenBank/DDBJ databases">
        <authorList>
            <person name="Alioto T."/>
            <person name="Alioto T."/>
            <person name="Gomez Garrido J."/>
        </authorList>
    </citation>
    <scope>NUCLEOTIDE SEQUENCE</scope>
</reference>
<feature type="region of interest" description="Disordered" evidence="1">
    <location>
        <begin position="118"/>
        <end position="163"/>
    </location>
</feature>
<proteinExistence type="predicted"/>
<feature type="compositionally biased region" description="Low complexity" evidence="1">
    <location>
        <begin position="121"/>
        <end position="135"/>
    </location>
</feature>
<protein>
    <submittedName>
        <fullName evidence="2">Uncharacterized protein</fullName>
    </submittedName>
</protein>
<accession>A0A8D8Z3R2</accession>
<evidence type="ECO:0000256" key="1">
    <source>
        <dbReference type="SAM" id="MobiDB-lite"/>
    </source>
</evidence>
<evidence type="ECO:0000313" key="2">
    <source>
        <dbReference type="EMBL" id="CAG6739411.1"/>
    </source>
</evidence>
<sequence>MFSVVEFVKSKSVAAVPDSWVDRSNQICWWPPATKQCSQLIKSQTHPDKLLISAHDIRILKCNIATYTEAKSVEVEAQYQSDFDDNEAPSYTTLKNALHTLNSEPGHVSTLNDAPALLNETSSSTHDSSLHSLDSGPRHVSTPSDAGLNQEISNPTHDSANQNKQMCDELRLVSRKLDNLTNLVQKLTGKLNPQIFFFVSQTTHKIRG</sequence>
<organism evidence="2">
    <name type="scientific">Cacopsylla melanoneura</name>
    <dbReference type="NCBI Taxonomy" id="428564"/>
    <lineage>
        <taxon>Eukaryota</taxon>
        <taxon>Metazoa</taxon>
        <taxon>Ecdysozoa</taxon>
        <taxon>Arthropoda</taxon>
        <taxon>Hexapoda</taxon>
        <taxon>Insecta</taxon>
        <taxon>Pterygota</taxon>
        <taxon>Neoptera</taxon>
        <taxon>Paraneoptera</taxon>
        <taxon>Hemiptera</taxon>
        <taxon>Sternorrhyncha</taxon>
        <taxon>Psylloidea</taxon>
        <taxon>Psyllidae</taxon>
        <taxon>Psyllinae</taxon>
        <taxon>Cacopsylla</taxon>
    </lineage>
</organism>
<name>A0A8D8Z3R2_9HEMI</name>
<dbReference type="AlphaFoldDB" id="A0A8D8Z3R2"/>
<feature type="compositionally biased region" description="Polar residues" evidence="1">
    <location>
        <begin position="150"/>
        <end position="163"/>
    </location>
</feature>